<evidence type="ECO:0000256" key="5">
    <source>
        <dbReference type="HAMAP-Rule" id="MF_00481"/>
    </source>
</evidence>
<evidence type="ECO:0000259" key="6">
    <source>
        <dbReference type="Pfam" id="PF01248"/>
    </source>
</evidence>
<dbReference type="OrthoDB" id="10759at2157"/>
<dbReference type="AlphaFoldDB" id="A0A484F815"/>
<dbReference type="NCBIfam" id="NF002172">
    <property type="entry name" value="PRK01018.1"/>
    <property type="match status" value="1"/>
</dbReference>
<evidence type="ECO:0000256" key="2">
    <source>
        <dbReference type="ARBA" id="ARBA00022980"/>
    </source>
</evidence>
<evidence type="ECO:0000256" key="3">
    <source>
        <dbReference type="ARBA" id="ARBA00023274"/>
    </source>
</evidence>
<dbReference type="SUPFAM" id="SSF55315">
    <property type="entry name" value="L30e-like"/>
    <property type="match status" value="1"/>
</dbReference>
<dbReference type="Proteomes" id="UP000294855">
    <property type="component" value="Unassembled WGS sequence"/>
</dbReference>
<sequence length="97" mass="10161">MDINIDKALIKAVKTGKVVIGSKKAIELSASGDAKIIILAKNCPEDTKKQIESSNVPVYVYDGTSRELGPVCGKPFIIAAMAILDAGESDILSLADA</sequence>
<name>A0A484F815_9EURY</name>
<organism evidence="7 8">
    <name type="scientific">Methanimicrococcus blatticola</name>
    <dbReference type="NCBI Taxonomy" id="91560"/>
    <lineage>
        <taxon>Archaea</taxon>
        <taxon>Methanobacteriati</taxon>
        <taxon>Methanobacteriota</taxon>
        <taxon>Stenosarchaea group</taxon>
        <taxon>Methanomicrobia</taxon>
        <taxon>Methanosarcinales</taxon>
        <taxon>Methanosarcinaceae</taxon>
        <taxon>Methanimicrococcus</taxon>
    </lineage>
</organism>
<dbReference type="GO" id="GO:0003735">
    <property type="term" value="F:structural constituent of ribosome"/>
    <property type="evidence" value="ECO:0007669"/>
    <property type="project" value="InterPro"/>
</dbReference>
<evidence type="ECO:0000313" key="7">
    <source>
        <dbReference type="EMBL" id="TDQ71191.1"/>
    </source>
</evidence>
<proteinExistence type="inferred from homology"/>
<dbReference type="GeneID" id="85195201"/>
<dbReference type="RefSeq" id="WP_133516767.1">
    <property type="nucleotide sequence ID" value="NZ_JAHDUW010000001.1"/>
</dbReference>
<dbReference type="GO" id="GO:0006412">
    <property type="term" value="P:translation"/>
    <property type="evidence" value="ECO:0007669"/>
    <property type="project" value="UniProtKB-UniRule"/>
</dbReference>
<dbReference type="Pfam" id="PF01248">
    <property type="entry name" value="Ribosomal_L7Ae"/>
    <property type="match status" value="1"/>
</dbReference>
<evidence type="ECO:0000313" key="8">
    <source>
        <dbReference type="Proteomes" id="UP000294855"/>
    </source>
</evidence>
<reference evidence="7 8" key="1">
    <citation type="submission" date="2019-03" db="EMBL/GenBank/DDBJ databases">
        <title>Genomic Encyclopedia of Type Strains, Phase IV (KMG-IV): sequencing the most valuable type-strain genomes for metagenomic binning, comparative biology and taxonomic classification.</title>
        <authorList>
            <person name="Goeker M."/>
        </authorList>
    </citation>
    <scope>NUCLEOTIDE SEQUENCE [LARGE SCALE GENOMIC DNA]</scope>
    <source>
        <strain evidence="7 8">DSM 13328</strain>
    </source>
</reference>
<evidence type="ECO:0000256" key="4">
    <source>
        <dbReference type="ARBA" id="ARBA00035231"/>
    </source>
</evidence>
<keyword evidence="3 5" id="KW-0687">Ribonucleoprotein</keyword>
<dbReference type="EMBL" id="SNYS01000005">
    <property type="protein sequence ID" value="TDQ71191.1"/>
    <property type="molecule type" value="Genomic_DNA"/>
</dbReference>
<dbReference type="InterPro" id="IPR004038">
    <property type="entry name" value="Ribosomal_eL8/eL30/eS12/Gad45"/>
</dbReference>
<dbReference type="GO" id="GO:0003723">
    <property type="term" value="F:RNA binding"/>
    <property type="evidence" value="ECO:0007669"/>
    <property type="project" value="InterPro"/>
</dbReference>
<evidence type="ECO:0000256" key="1">
    <source>
        <dbReference type="ARBA" id="ARBA00007326"/>
    </source>
</evidence>
<keyword evidence="8" id="KW-1185">Reference proteome</keyword>
<comment type="caution">
    <text evidence="7">The sequence shown here is derived from an EMBL/GenBank/DDBJ whole genome shotgun (WGS) entry which is preliminary data.</text>
</comment>
<dbReference type="InterPro" id="IPR022991">
    <property type="entry name" value="Ribosomal_eL30_CS"/>
</dbReference>
<dbReference type="InterPro" id="IPR000231">
    <property type="entry name" value="Ribosomal_eL30"/>
</dbReference>
<dbReference type="HAMAP" id="MF_00481">
    <property type="entry name" value="Ribosomal_eL30"/>
    <property type="match status" value="1"/>
</dbReference>
<dbReference type="PANTHER" id="PTHR11449">
    <property type="entry name" value="RIBOSOMAL PROTEIN L30"/>
    <property type="match status" value="1"/>
</dbReference>
<keyword evidence="2 5" id="KW-0689">Ribosomal protein</keyword>
<dbReference type="Gene3D" id="3.30.1330.30">
    <property type="match status" value="1"/>
</dbReference>
<gene>
    <name evidence="5" type="primary">rpl30e</name>
    <name evidence="7" type="ORF">C7391_0295</name>
</gene>
<accession>A0A484F815</accession>
<dbReference type="PROSITE" id="PS00993">
    <property type="entry name" value="RIBOSOMAL_L30E_2"/>
    <property type="match status" value="1"/>
</dbReference>
<dbReference type="GO" id="GO:0022625">
    <property type="term" value="C:cytosolic large ribosomal subunit"/>
    <property type="evidence" value="ECO:0007669"/>
    <property type="project" value="InterPro"/>
</dbReference>
<feature type="domain" description="Ribosomal protein eL8/eL30/eS12/Gadd45" evidence="6">
    <location>
        <begin position="5"/>
        <end position="92"/>
    </location>
</feature>
<dbReference type="InterPro" id="IPR029064">
    <property type="entry name" value="Ribosomal_eL30-like_sf"/>
</dbReference>
<comment type="similarity">
    <text evidence="1 5">Belongs to the eukaryotic ribosomal protein eL30 family.</text>
</comment>
<protein>
    <recommendedName>
        <fullName evidence="4 5">Large ribosomal subunit protein eL30</fullName>
    </recommendedName>
</protein>
<dbReference type="InterPro" id="IPR039109">
    <property type="entry name" value="Ribosomal_eL30-like"/>
</dbReference>